<keyword evidence="3" id="KW-1185">Reference proteome</keyword>
<comment type="caution">
    <text evidence="2">The sequence shown here is derived from an EMBL/GenBank/DDBJ whole genome shotgun (WGS) entry which is preliminary data.</text>
</comment>
<gene>
    <name evidence="2" type="ORF">RM877_04190</name>
</gene>
<evidence type="ECO:0000313" key="3">
    <source>
        <dbReference type="Proteomes" id="UP001183535"/>
    </source>
</evidence>
<dbReference type="Proteomes" id="UP001183535">
    <property type="component" value="Unassembled WGS sequence"/>
</dbReference>
<organism evidence="2 3">
    <name type="scientific">Streptomyces doudnae</name>
    <dbReference type="NCBI Taxonomy" id="3075536"/>
    <lineage>
        <taxon>Bacteria</taxon>
        <taxon>Bacillati</taxon>
        <taxon>Actinomycetota</taxon>
        <taxon>Actinomycetes</taxon>
        <taxon>Kitasatosporales</taxon>
        <taxon>Streptomycetaceae</taxon>
        <taxon>Streptomyces</taxon>
    </lineage>
</organism>
<accession>A0ABD5EGT2</accession>
<evidence type="ECO:0000256" key="1">
    <source>
        <dbReference type="SAM" id="MobiDB-lite"/>
    </source>
</evidence>
<dbReference type="RefSeq" id="WP_311638493.1">
    <property type="nucleotide sequence ID" value="NZ_JAVRES010000001.1"/>
</dbReference>
<protein>
    <submittedName>
        <fullName evidence="2">Uncharacterized protein</fullName>
    </submittedName>
</protein>
<dbReference type="EMBL" id="JAVRES010000001">
    <property type="protein sequence ID" value="MDT0433876.1"/>
    <property type="molecule type" value="Genomic_DNA"/>
</dbReference>
<reference evidence="3" key="1">
    <citation type="submission" date="2023-07" db="EMBL/GenBank/DDBJ databases">
        <title>30 novel species of actinomycetes from the DSMZ collection.</title>
        <authorList>
            <person name="Nouioui I."/>
        </authorList>
    </citation>
    <scope>NUCLEOTIDE SEQUENCE [LARGE SCALE GENOMIC DNA]</scope>
    <source>
        <strain evidence="3">DSM 41981</strain>
    </source>
</reference>
<name>A0ABD5EGT2_9ACTN</name>
<sequence>MSTATAFHRSASVNVTGSAQADPGPPMVAPRAAATRPDAEADGDAWGPDAFPDVPPHPLNTPASRAR</sequence>
<feature type="compositionally biased region" description="Polar residues" evidence="1">
    <location>
        <begin position="1"/>
        <end position="19"/>
    </location>
</feature>
<dbReference type="AlphaFoldDB" id="A0ABD5EGT2"/>
<evidence type="ECO:0000313" key="2">
    <source>
        <dbReference type="EMBL" id="MDT0433876.1"/>
    </source>
</evidence>
<proteinExistence type="predicted"/>
<feature type="region of interest" description="Disordered" evidence="1">
    <location>
        <begin position="1"/>
        <end position="67"/>
    </location>
</feature>